<protein>
    <submittedName>
        <fullName evidence="4">Uncharacterized protein</fullName>
    </submittedName>
</protein>
<feature type="coiled-coil region" evidence="1">
    <location>
        <begin position="116"/>
        <end position="178"/>
    </location>
</feature>
<feature type="signal peptide" evidence="3">
    <location>
        <begin position="1"/>
        <end position="24"/>
    </location>
</feature>
<name>A0A2M7SED6_9BACT</name>
<keyword evidence="1" id="KW-0175">Coiled coil</keyword>
<keyword evidence="2" id="KW-1133">Transmembrane helix</keyword>
<accession>A0A2M7SED6</accession>
<evidence type="ECO:0000313" key="4">
    <source>
        <dbReference type="EMBL" id="PIZ17907.1"/>
    </source>
</evidence>
<dbReference type="Gene3D" id="1.20.5.340">
    <property type="match status" value="1"/>
</dbReference>
<dbReference type="AlphaFoldDB" id="A0A2M7SED6"/>
<evidence type="ECO:0000256" key="2">
    <source>
        <dbReference type="SAM" id="Phobius"/>
    </source>
</evidence>
<reference evidence="5" key="1">
    <citation type="submission" date="2017-09" db="EMBL/GenBank/DDBJ databases">
        <title>Depth-based differentiation of microbial function through sediment-hosted aquifers and enrichment of novel symbionts in the deep terrestrial subsurface.</title>
        <authorList>
            <person name="Probst A.J."/>
            <person name="Ladd B."/>
            <person name="Jarett J.K."/>
            <person name="Geller-Mcgrath D.E."/>
            <person name="Sieber C.M.K."/>
            <person name="Emerson J.B."/>
            <person name="Anantharaman K."/>
            <person name="Thomas B.C."/>
            <person name="Malmstrom R."/>
            <person name="Stieglmeier M."/>
            <person name="Klingl A."/>
            <person name="Woyke T."/>
            <person name="Ryan C.M."/>
            <person name="Banfield J.F."/>
        </authorList>
    </citation>
    <scope>NUCLEOTIDE SEQUENCE [LARGE SCALE GENOMIC DNA]</scope>
</reference>
<proteinExistence type="predicted"/>
<dbReference type="EMBL" id="PFMR01000068">
    <property type="protein sequence ID" value="PIZ17907.1"/>
    <property type="molecule type" value="Genomic_DNA"/>
</dbReference>
<keyword evidence="3" id="KW-0732">Signal</keyword>
<evidence type="ECO:0000256" key="3">
    <source>
        <dbReference type="SAM" id="SignalP"/>
    </source>
</evidence>
<keyword evidence="2" id="KW-0472">Membrane</keyword>
<sequence>MKKKIIFFTVLTFFLIVSVSGAQRAGTMREERDSILNRLSAIEATLNGSGTMVNTDTRLVFAKVDGLLGSFRVKWSGNPAGKVTYSVLKNRRDKIFRIYNQASKKVGEILSLCGRIRDLEETITYLTQRMQESDSEIQNLRNELYAKEKEAGNLKKENQRLQARLENYKKKLDNVYEQARDLLGYIFNEISATNTSDKNIINRFTAGIESIKNTFVGYHRIFNDLSEEEINTKEKRENWLSRYRIESEAYGKILKLWSDSRDRIVGLFQKNEDIANISRIDEAIGRISNLLPKLEARKEILIKRQKQEKLTALIILAVLVLAAAAACLVIRNLSRKRTGSRKMPG</sequence>
<gene>
    <name evidence="4" type="ORF">COY52_02195</name>
</gene>
<comment type="caution">
    <text evidence="4">The sequence shown here is derived from an EMBL/GenBank/DDBJ whole genome shotgun (WGS) entry which is preliminary data.</text>
</comment>
<evidence type="ECO:0000313" key="5">
    <source>
        <dbReference type="Proteomes" id="UP000229307"/>
    </source>
</evidence>
<feature type="transmembrane region" description="Helical" evidence="2">
    <location>
        <begin position="310"/>
        <end position="333"/>
    </location>
</feature>
<keyword evidence="2" id="KW-0812">Transmembrane</keyword>
<feature type="chain" id="PRO_5014630633" evidence="3">
    <location>
        <begin position="25"/>
        <end position="345"/>
    </location>
</feature>
<evidence type="ECO:0000256" key="1">
    <source>
        <dbReference type="SAM" id="Coils"/>
    </source>
</evidence>
<organism evidence="4 5">
    <name type="scientific">Candidatus Desantisbacteria bacterium CG_4_10_14_0_8_um_filter_48_22</name>
    <dbReference type="NCBI Taxonomy" id="1974543"/>
    <lineage>
        <taxon>Bacteria</taxon>
        <taxon>Candidatus Desantisiibacteriota</taxon>
    </lineage>
</organism>
<dbReference type="Proteomes" id="UP000229307">
    <property type="component" value="Unassembled WGS sequence"/>
</dbReference>